<proteinExistence type="predicted"/>
<evidence type="ECO:0000256" key="1">
    <source>
        <dbReference type="SAM" id="MobiDB-lite"/>
    </source>
</evidence>
<organism evidence="2 3">
    <name type="scientific">Batillaria attramentaria</name>
    <dbReference type="NCBI Taxonomy" id="370345"/>
    <lineage>
        <taxon>Eukaryota</taxon>
        <taxon>Metazoa</taxon>
        <taxon>Spiralia</taxon>
        <taxon>Lophotrochozoa</taxon>
        <taxon>Mollusca</taxon>
        <taxon>Gastropoda</taxon>
        <taxon>Caenogastropoda</taxon>
        <taxon>Sorbeoconcha</taxon>
        <taxon>Cerithioidea</taxon>
        <taxon>Batillariidae</taxon>
        <taxon>Batillaria</taxon>
    </lineage>
</organism>
<dbReference type="Proteomes" id="UP001519460">
    <property type="component" value="Unassembled WGS sequence"/>
</dbReference>
<feature type="compositionally biased region" description="Basic residues" evidence="1">
    <location>
        <begin position="68"/>
        <end position="83"/>
    </location>
</feature>
<reference evidence="2 3" key="1">
    <citation type="journal article" date="2023" name="Sci. Data">
        <title>Genome assembly of the Korean intertidal mud-creeper Batillaria attramentaria.</title>
        <authorList>
            <person name="Patra A.K."/>
            <person name="Ho P.T."/>
            <person name="Jun S."/>
            <person name="Lee S.J."/>
            <person name="Kim Y."/>
            <person name="Won Y.J."/>
        </authorList>
    </citation>
    <scope>NUCLEOTIDE SEQUENCE [LARGE SCALE GENOMIC DNA]</scope>
    <source>
        <strain evidence="2">Wonlab-2016</strain>
    </source>
</reference>
<name>A0ABD0LQL8_9CAEN</name>
<evidence type="ECO:0000313" key="2">
    <source>
        <dbReference type="EMBL" id="KAK7501979.1"/>
    </source>
</evidence>
<protein>
    <submittedName>
        <fullName evidence="2">Uncharacterized protein</fullName>
    </submittedName>
</protein>
<dbReference type="EMBL" id="JACVVK020000028">
    <property type="protein sequence ID" value="KAK7501979.1"/>
    <property type="molecule type" value="Genomic_DNA"/>
</dbReference>
<evidence type="ECO:0000313" key="3">
    <source>
        <dbReference type="Proteomes" id="UP001519460"/>
    </source>
</evidence>
<dbReference type="AlphaFoldDB" id="A0ABD0LQL8"/>
<feature type="compositionally biased region" description="Basic and acidic residues" evidence="1">
    <location>
        <begin position="35"/>
        <end position="48"/>
    </location>
</feature>
<feature type="region of interest" description="Disordered" evidence="1">
    <location>
        <begin position="68"/>
        <end position="92"/>
    </location>
</feature>
<accession>A0ABD0LQL8</accession>
<keyword evidence="3" id="KW-1185">Reference proteome</keyword>
<feature type="region of interest" description="Disordered" evidence="1">
    <location>
        <begin position="1"/>
        <end position="48"/>
    </location>
</feature>
<sequence length="92" mass="10569">MKPGHQFRAGIYGPVDGFQQRRDRLHGHHASASQTEKRCGGHSDVQHPAELREVAKSTNFQGSPLAIRRRHWKRKQTPQRIHGRFNTDRPIG</sequence>
<comment type="caution">
    <text evidence="2">The sequence shown here is derived from an EMBL/GenBank/DDBJ whole genome shotgun (WGS) entry which is preliminary data.</text>
</comment>
<gene>
    <name evidence="2" type="ORF">BaRGS_00006731</name>
</gene>